<sequence>MLTCAFIRWLSESSFSSCQVTNSLFFTFVLMILDLLRKTQCNHFHGSSFHLFSWHLCFSEPSWSGTMGTVGNH</sequence>
<proteinExistence type="predicted"/>
<evidence type="ECO:0000313" key="1">
    <source>
        <dbReference type="EMBL" id="KAB8199360.1"/>
    </source>
</evidence>
<accession>A0A5N6D5J6</accession>
<reference evidence="1 2" key="1">
    <citation type="submission" date="2019-04" db="EMBL/GenBank/DDBJ databases">
        <title>Fungal friends and foes A comparative genomics study of 23 Aspergillus species from section Flavi.</title>
        <authorList>
            <consortium name="DOE Joint Genome Institute"/>
            <person name="Kjaerbolling I."/>
            <person name="Vesth T.C."/>
            <person name="Frisvad J.C."/>
            <person name="Nybo J.L."/>
            <person name="Theobald S."/>
            <person name="Kildgaard S."/>
            <person name="Petersen T.I."/>
            <person name="Kuo A."/>
            <person name="Sato A."/>
            <person name="Lyhne E.K."/>
            <person name="Kogle M.E."/>
            <person name="Wiebenga A."/>
            <person name="Kun R.S."/>
            <person name="Lubbers R.J."/>
            <person name="Makela M.R."/>
            <person name="Barry K."/>
            <person name="Chovatia M."/>
            <person name="Clum A."/>
            <person name="Daum C."/>
            <person name="Haridas S."/>
            <person name="He G."/>
            <person name="LaButti K."/>
            <person name="Lipzen A."/>
            <person name="Mondo S."/>
            <person name="Pangilinan J."/>
            <person name="Riley R."/>
            <person name="Salamov A."/>
            <person name="Simmons B.A."/>
            <person name="Magnuson J.K."/>
            <person name="Henrissat B."/>
            <person name="Mortensen U.H."/>
            <person name="Larsen T.O."/>
            <person name="De vries R.P."/>
            <person name="Grigoriev I.V."/>
            <person name="Machida M."/>
            <person name="Baker S.E."/>
            <person name="Andersen M.R."/>
        </authorList>
    </citation>
    <scope>NUCLEOTIDE SEQUENCE [LARGE SCALE GENOMIC DNA]</scope>
    <source>
        <strain evidence="1 2">CBS 117618</strain>
    </source>
</reference>
<keyword evidence="2" id="KW-1185">Reference proteome</keyword>
<dbReference type="Proteomes" id="UP000326532">
    <property type="component" value="Unassembled WGS sequence"/>
</dbReference>
<protein>
    <submittedName>
        <fullName evidence="1">Uncharacterized protein</fullName>
    </submittedName>
</protein>
<organism evidence="1 2">
    <name type="scientific">Aspergillus parasiticus</name>
    <dbReference type="NCBI Taxonomy" id="5067"/>
    <lineage>
        <taxon>Eukaryota</taxon>
        <taxon>Fungi</taxon>
        <taxon>Dikarya</taxon>
        <taxon>Ascomycota</taxon>
        <taxon>Pezizomycotina</taxon>
        <taxon>Eurotiomycetes</taxon>
        <taxon>Eurotiomycetidae</taxon>
        <taxon>Eurotiales</taxon>
        <taxon>Aspergillaceae</taxon>
        <taxon>Aspergillus</taxon>
        <taxon>Aspergillus subgen. Circumdati</taxon>
    </lineage>
</organism>
<dbReference type="VEuPathDB" id="FungiDB:BDV34DRAFT_206979"/>
<feature type="non-terminal residue" evidence="1">
    <location>
        <position position="73"/>
    </location>
</feature>
<dbReference type="EMBL" id="ML735080">
    <property type="protein sequence ID" value="KAB8199360.1"/>
    <property type="molecule type" value="Genomic_DNA"/>
</dbReference>
<name>A0A5N6D5J6_ASPPA</name>
<evidence type="ECO:0000313" key="2">
    <source>
        <dbReference type="Proteomes" id="UP000326532"/>
    </source>
</evidence>
<gene>
    <name evidence="1" type="ORF">BDV34DRAFT_206979</name>
</gene>
<dbReference type="AlphaFoldDB" id="A0A5N6D5J6"/>